<comment type="caution">
    <text evidence="2">The sequence shown here is derived from an EMBL/GenBank/DDBJ whole genome shotgun (WGS) entry which is preliminary data.</text>
</comment>
<evidence type="ECO:0000313" key="2">
    <source>
        <dbReference type="EMBL" id="POR37997.1"/>
    </source>
</evidence>
<reference evidence="2 3" key="1">
    <citation type="submission" date="2018-01" db="EMBL/GenBank/DDBJ databases">
        <title>Harnessing the power of phylogenomics to disentangle the directionality and signatures of interkingdom host jumping in the parasitic fungal genus Tolypocladium.</title>
        <authorList>
            <person name="Quandt C.A."/>
            <person name="Patterson W."/>
            <person name="Spatafora J.W."/>
        </authorList>
    </citation>
    <scope>NUCLEOTIDE SEQUENCE [LARGE SCALE GENOMIC DNA]</scope>
    <source>
        <strain evidence="2 3">NRBC 100945</strain>
    </source>
</reference>
<evidence type="ECO:0000256" key="1">
    <source>
        <dbReference type="SAM" id="Phobius"/>
    </source>
</evidence>
<feature type="transmembrane region" description="Helical" evidence="1">
    <location>
        <begin position="6"/>
        <end position="25"/>
    </location>
</feature>
<organism evidence="2 3">
    <name type="scientific">Tolypocladium paradoxum</name>
    <dbReference type="NCBI Taxonomy" id="94208"/>
    <lineage>
        <taxon>Eukaryota</taxon>
        <taxon>Fungi</taxon>
        <taxon>Dikarya</taxon>
        <taxon>Ascomycota</taxon>
        <taxon>Pezizomycotina</taxon>
        <taxon>Sordariomycetes</taxon>
        <taxon>Hypocreomycetidae</taxon>
        <taxon>Hypocreales</taxon>
        <taxon>Ophiocordycipitaceae</taxon>
        <taxon>Tolypocladium</taxon>
    </lineage>
</organism>
<accession>A0A2S4L6F4</accession>
<gene>
    <name evidence="2" type="ORF">TPAR_01799</name>
</gene>
<dbReference type="Proteomes" id="UP000237481">
    <property type="component" value="Unassembled WGS sequence"/>
</dbReference>
<dbReference type="AlphaFoldDB" id="A0A2S4L6F4"/>
<proteinExistence type="predicted"/>
<dbReference type="OrthoDB" id="414175at2759"/>
<keyword evidence="3" id="KW-1185">Reference proteome</keyword>
<dbReference type="EMBL" id="PKSG01000182">
    <property type="protein sequence ID" value="POR37997.1"/>
    <property type="molecule type" value="Genomic_DNA"/>
</dbReference>
<keyword evidence="1" id="KW-0812">Transmembrane</keyword>
<keyword evidence="1" id="KW-0472">Membrane</keyword>
<dbReference type="Gene3D" id="3.90.550.50">
    <property type="match status" value="1"/>
</dbReference>
<protein>
    <submittedName>
        <fullName evidence="2">Uncharacterized protein</fullName>
    </submittedName>
</protein>
<keyword evidence="1" id="KW-1133">Transmembrane helix</keyword>
<evidence type="ECO:0000313" key="3">
    <source>
        <dbReference type="Proteomes" id="UP000237481"/>
    </source>
</evidence>
<name>A0A2S4L6F4_9HYPO</name>
<dbReference type="STRING" id="94208.A0A2S4L6F4"/>
<feature type="non-terminal residue" evidence="2">
    <location>
        <position position="303"/>
    </location>
</feature>
<sequence length="303" mass="33917">MLLAKGLYVRFSNILIILLLVFIIVHTTRYFQQRRSGAILIDLDEDVGGVGVSPEEEYLERLIDTYGLTNLTKWQAWRIQPSERDDEGSSITDVHVNFESQAERVIDVRQPSRADLHAGKMMALPIRSGARIEDTDASEFLFGVSTSYERVADRDWAVFRSWERWLTNGKGRSNGAGLVLMLDKATDGQLREVDRMLHDAGIDAYTTATAAPTSMARRYYELVRTLKTYGATLAASGERKRWYGVVEDTVFFPSLSYLRARLAAYDPGEPLYIGLPSERLDWHEDGDGITTAGGGAVLLTRGA</sequence>